<comment type="caution">
    <text evidence="9">The sequence shown here is derived from an EMBL/GenBank/DDBJ whole genome shotgun (WGS) entry which is preliminary data.</text>
</comment>
<comment type="function">
    <text evidence="8">Fluoride-specific ion channel. Important for reducing fluoride concentration in the cell, thus reducing its toxicity.</text>
</comment>
<comment type="subcellular location">
    <subcellularLocation>
        <location evidence="1 8">Cell membrane</location>
        <topology evidence="1 8">Multi-pass membrane protein</topology>
    </subcellularLocation>
</comment>
<evidence type="ECO:0000256" key="5">
    <source>
        <dbReference type="ARBA" id="ARBA00023136"/>
    </source>
</evidence>
<feature type="binding site" evidence="8">
    <location>
        <position position="89"/>
    </location>
    <ligand>
        <name>Na(+)</name>
        <dbReference type="ChEBI" id="CHEBI:29101"/>
        <note>structural</note>
    </ligand>
</feature>
<evidence type="ECO:0000256" key="6">
    <source>
        <dbReference type="ARBA" id="ARBA00035120"/>
    </source>
</evidence>
<dbReference type="Pfam" id="PF02537">
    <property type="entry name" value="CRCB"/>
    <property type="match status" value="1"/>
</dbReference>
<dbReference type="Proteomes" id="UP000053352">
    <property type="component" value="Unassembled WGS sequence"/>
</dbReference>
<keyword evidence="3 8" id="KW-0812">Transmembrane</keyword>
<dbReference type="PANTHER" id="PTHR28259:SF1">
    <property type="entry name" value="FLUORIDE EXPORT PROTEIN 1-RELATED"/>
    <property type="match status" value="1"/>
</dbReference>
<name>A0A0V8RVE6_PYROC</name>
<keyword evidence="10" id="KW-1185">Reference proteome</keyword>
<evidence type="ECO:0000313" key="9">
    <source>
        <dbReference type="EMBL" id="KSW12015.1"/>
    </source>
</evidence>
<reference evidence="9 10" key="1">
    <citation type="submission" date="2015-11" db="EMBL/GenBank/DDBJ databases">
        <title>Genome sequence of Pyrodictium occultum PL-19, a marine hyperthermophilic archaeon isolated from Volcano, Italy.</title>
        <authorList>
            <person name="Utturkar S."/>
            <person name="Huber H."/>
            <person name="Leptihn S."/>
            <person name="Brown S."/>
            <person name="Stetter K.O."/>
            <person name="Podar M."/>
        </authorList>
    </citation>
    <scope>NUCLEOTIDE SEQUENCE [LARGE SCALE GENOMIC DNA]</scope>
    <source>
        <strain evidence="9 10">PL-19</strain>
    </source>
</reference>
<comment type="catalytic activity">
    <reaction evidence="7">
        <text>fluoride(in) = fluoride(out)</text>
        <dbReference type="Rhea" id="RHEA:76159"/>
        <dbReference type="ChEBI" id="CHEBI:17051"/>
    </reaction>
    <physiologicalReaction direction="left-to-right" evidence="7">
        <dbReference type="Rhea" id="RHEA:76160"/>
    </physiologicalReaction>
</comment>
<keyword evidence="8" id="KW-0813">Transport</keyword>
<feature type="transmembrane region" description="Helical" evidence="8">
    <location>
        <begin position="20"/>
        <end position="37"/>
    </location>
</feature>
<protein>
    <recommendedName>
        <fullName evidence="8">Fluoride-specific ion channel FluC</fullName>
    </recommendedName>
</protein>
<sequence length="147" mass="15343">MPPGPRAAGPRGSRAVLRETLLVALGGALGAVARWLFSKAIQAGHEFPVGTLAVNVLGSILLGFVLEASLLYGVFTRDQRLLIATGFAGAFTTFSTFMYESFSLVREHEGLQALAYVALSLGLGLAGIYLGAVLANMVYGRGTLATP</sequence>
<keyword evidence="2 8" id="KW-1003">Cell membrane</keyword>
<feature type="transmembrane region" description="Helical" evidence="8">
    <location>
        <begin position="81"/>
        <end position="102"/>
    </location>
</feature>
<keyword evidence="8" id="KW-0915">Sodium</keyword>
<evidence type="ECO:0000256" key="3">
    <source>
        <dbReference type="ARBA" id="ARBA00022692"/>
    </source>
</evidence>
<comment type="similarity">
    <text evidence="6 8">Belongs to the fluoride channel Fluc/FEX (TC 1.A.43) family.</text>
</comment>
<evidence type="ECO:0000256" key="1">
    <source>
        <dbReference type="ARBA" id="ARBA00004651"/>
    </source>
</evidence>
<keyword evidence="5 8" id="KW-0472">Membrane</keyword>
<comment type="activity regulation">
    <text evidence="8">Na(+) is not transported, but it plays an essential structural role and its presence is essential for fluoride channel function.</text>
</comment>
<dbReference type="HAMAP" id="MF_00454">
    <property type="entry name" value="FluC"/>
    <property type="match status" value="1"/>
</dbReference>
<evidence type="ECO:0000256" key="2">
    <source>
        <dbReference type="ARBA" id="ARBA00022475"/>
    </source>
</evidence>
<keyword evidence="8" id="KW-0479">Metal-binding</keyword>
<accession>A0A0V8RVE6</accession>
<evidence type="ECO:0000313" key="10">
    <source>
        <dbReference type="Proteomes" id="UP000053352"/>
    </source>
</evidence>
<organism evidence="9 10">
    <name type="scientific">Pyrodictium occultum</name>
    <dbReference type="NCBI Taxonomy" id="2309"/>
    <lineage>
        <taxon>Archaea</taxon>
        <taxon>Thermoproteota</taxon>
        <taxon>Thermoprotei</taxon>
        <taxon>Desulfurococcales</taxon>
        <taxon>Pyrodictiaceae</taxon>
        <taxon>Pyrodictium</taxon>
    </lineage>
</organism>
<dbReference type="GO" id="GO:0046872">
    <property type="term" value="F:metal ion binding"/>
    <property type="evidence" value="ECO:0007669"/>
    <property type="project" value="UniProtKB-KW"/>
</dbReference>
<evidence type="ECO:0000256" key="8">
    <source>
        <dbReference type="HAMAP-Rule" id="MF_00454"/>
    </source>
</evidence>
<feature type="transmembrane region" description="Helical" evidence="8">
    <location>
        <begin position="114"/>
        <end position="139"/>
    </location>
</feature>
<evidence type="ECO:0000256" key="7">
    <source>
        <dbReference type="ARBA" id="ARBA00035585"/>
    </source>
</evidence>
<dbReference type="InterPro" id="IPR003691">
    <property type="entry name" value="FluC"/>
</dbReference>
<feature type="transmembrane region" description="Helical" evidence="8">
    <location>
        <begin position="49"/>
        <end position="75"/>
    </location>
</feature>
<dbReference type="NCBIfam" id="TIGR00494">
    <property type="entry name" value="crcB"/>
    <property type="match status" value="1"/>
</dbReference>
<dbReference type="EMBL" id="LNTB01000001">
    <property type="protein sequence ID" value="KSW12015.1"/>
    <property type="molecule type" value="Genomic_DNA"/>
</dbReference>
<dbReference type="AlphaFoldDB" id="A0A0V8RVE6"/>
<dbReference type="GO" id="GO:0005886">
    <property type="term" value="C:plasma membrane"/>
    <property type="evidence" value="ECO:0007669"/>
    <property type="project" value="UniProtKB-SubCell"/>
</dbReference>
<keyword evidence="8" id="KW-0406">Ion transport</keyword>
<keyword evidence="8" id="KW-0407">Ion channel</keyword>
<keyword evidence="4 8" id="KW-1133">Transmembrane helix</keyword>
<proteinExistence type="inferred from homology"/>
<dbReference type="GO" id="GO:0140114">
    <property type="term" value="P:cellular detoxification of fluoride"/>
    <property type="evidence" value="ECO:0007669"/>
    <property type="project" value="UniProtKB-UniRule"/>
</dbReference>
<evidence type="ECO:0000256" key="4">
    <source>
        <dbReference type="ARBA" id="ARBA00022989"/>
    </source>
</evidence>
<gene>
    <name evidence="8" type="primary">fluC</name>
    <name evidence="8" type="synonym">crcB</name>
    <name evidence="9" type="ORF">CF15_04320</name>
</gene>
<dbReference type="PANTHER" id="PTHR28259">
    <property type="entry name" value="FLUORIDE EXPORT PROTEIN 1-RELATED"/>
    <property type="match status" value="1"/>
</dbReference>
<feature type="binding site" evidence="8">
    <location>
        <position position="92"/>
    </location>
    <ligand>
        <name>Na(+)</name>
        <dbReference type="ChEBI" id="CHEBI:29101"/>
        <note>structural</note>
    </ligand>
</feature>
<dbReference type="STRING" id="2309.CF15_04320"/>
<dbReference type="GO" id="GO:0062054">
    <property type="term" value="F:fluoride channel activity"/>
    <property type="evidence" value="ECO:0007669"/>
    <property type="project" value="UniProtKB-UniRule"/>
</dbReference>